<keyword evidence="5 9" id="KW-0812">Transmembrane</keyword>
<dbReference type="GO" id="GO:0050897">
    <property type="term" value="F:cobalt ion binding"/>
    <property type="evidence" value="ECO:0007669"/>
    <property type="project" value="TreeGrafter"/>
</dbReference>
<dbReference type="Gene3D" id="3.30.460.20">
    <property type="entry name" value="CorA soluble domain-like"/>
    <property type="match status" value="1"/>
</dbReference>
<dbReference type="GO" id="GO:0005886">
    <property type="term" value="C:plasma membrane"/>
    <property type="evidence" value="ECO:0007669"/>
    <property type="project" value="UniProtKB-SubCell"/>
</dbReference>
<dbReference type="SUPFAM" id="SSF144083">
    <property type="entry name" value="Magnesium transport protein CorA, transmembrane region"/>
    <property type="match status" value="1"/>
</dbReference>
<keyword evidence="7 9" id="KW-0472">Membrane</keyword>
<accession>A0A7S0VLV2</accession>
<dbReference type="GO" id="GO:0000287">
    <property type="term" value="F:magnesium ion binding"/>
    <property type="evidence" value="ECO:0007669"/>
    <property type="project" value="TreeGrafter"/>
</dbReference>
<feature type="compositionally biased region" description="Polar residues" evidence="8">
    <location>
        <begin position="553"/>
        <end position="564"/>
    </location>
</feature>
<dbReference type="InterPro" id="IPR045861">
    <property type="entry name" value="CorA_cytoplasmic_dom"/>
</dbReference>
<reference evidence="10" key="1">
    <citation type="submission" date="2021-01" db="EMBL/GenBank/DDBJ databases">
        <authorList>
            <person name="Corre E."/>
            <person name="Pelletier E."/>
            <person name="Niang G."/>
            <person name="Scheremetjew M."/>
            <person name="Finn R."/>
            <person name="Kale V."/>
            <person name="Holt S."/>
            <person name="Cochrane G."/>
            <person name="Meng A."/>
            <person name="Brown T."/>
            <person name="Cohen L."/>
        </authorList>
    </citation>
    <scope>NUCLEOTIDE SEQUENCE</scope>
    <source>
        <strain evidence="10">CCMP443</strain>
    </source>
</reference>
<comment type="subcellular location">
    <subcellularLocation>
        <location evidence="1">Cell membrane</location>
        <topology evidence="1">Multi-pass membrane protein</topology>
    </subcellularLocation>
</comment>
<gene>
    <name evidence="10" type="ORF">HTEP1355_LOCUS7208</name>
</gene>
<evidence type="ECO:0000256" key="3">
    <source>
        <dbReference type="ARBA" id="ARBA00022448"/>
    </source>
</evidence>
<feature type="compositionally biased region" description="Low complexity" evidence="8">
    <location>
        <begin position="19"/>
        <end position="33"/>
    </location>
</feature>
<feature type="region of interest" description="Disordered" evidence="8">
    <location>
        <begin position="19"/>
        <end position="52"/>
    </location>
</feature>
<feature type="compositionally biased region" description="Polar residues" evidence="8">
    <location>
        <begin position="513"/>
        <end position="542"/>
    </location>
</feature>
<sequence>MDLATMPRQGPAEVVVQNHGHSSNAAHSPAAANLSPGGGAGDAAKNGGGPGLRGTASGMLSLAALLKAKMGEVRRVVKMQPVTDHTGQVEVWDFDENHAVQSKVHIKDLATLPAAPKDGGRWMHIYGSDKVALQKIAALYGITEDDVECAVHPADQGPEVTYVQGDKDDEDYLMIIAHELRLTRSEDTAKYTSPRESREFQGPRSLVSGRVGADASQQLQLEEVQLCFFLFPERRLLITLGTNSVDSPILQVARKNLKNRRSKLRRDCRRQQGAQDGNGTGTGGVTSLLIVLIDAMLDAVFPILDLYGNALEGLGLLNSKGPSKAHVLLAHKLKTKVTQIRRYAWDANGLLNELRQDMNGCMEDAAKESFHGLIESTVQMEKEAEAYMQYCVSIDQFFQSFQQSWMNSSLYVLSTATICFLPFQCLTGLWGMNFTGEDGNAMPELSFKYGYTLFWGLAGTFLLLGFLYMYKASQSSQQGAVILLSEDQDTEDAVSRVVDDKVAQLTSGSTISRQQGTFRHRQSASSTPSASVTRGAQGSSGQAPVAGGGFSQVHPSSDSLTTVVLDSPGGVGAP</sequence>
<feature type="transmembrane region" description="Helical" evidence="9">
    <location>
        <begin position="410"/>
        <end position="432"/>
    </location>
</feature>
<feature type="compositionally biased region" description="Gly residues" evidence="8">
    <location>
        <begin position="36"/>
        <end position="52"/>
    </location>
</feature>
<keyword evidence="3" id="KW-0813">Transport</keyword>
<evidence type="ECO:0000313" key="10">
    <source>
        <dbReference type="EMBL" id="CAD8792781.1"/>
    </source>
</evidence>
<evidence type="ECO:0000256" key="4">
    <source>
        <dbReference type="ARBA" id="ARBA00022475"/>
    </source>
</evidence>
<dbReference type="AlphaFoldDB" id="A0A7S0VLV2"/>
<comment type="similarity">
    <text evidence="2">Belongs to the CorA metal ion transporter (MIT) (TC 1.A.35) family.</text>
</comment>
<dbReference type="PANTHER" id="PTHR46494:SF1">
    <property type="entry name" value="CORA FAMILY METAL ION TRANSPORTER (EUROFUNG)"/>
    <property type="match status" value="1"/>
</dbReference>
<evidence type="ECO:0000256" key="9">
    <source>
        <dbReference type="SAM" id="Phobius"/>
    </source>
</evidence>
<dbReference type="PANTHER" id="PTHR46494">
    <property type="entry name" value="CORA FAMILY METAL ION TRANSPORTER (EUROFUNG)"/>
    <property type="match status" value="1"/>
</dbReference>
<evidence type="ECO:0008006" key="11">
    <source>
        <dbReference type="Google" id="ProtNLM"/>
    </source>
</evidence>
<evidence type="ECO:0000256" key="6">
    <source>
        <dbReference type="ARBA" id="ARBA00022989"/>
    </source>
</evidence>
<keyword evidence="6 9" id="KW-1133">Transmembrane helix</keyword>
<dbReference type="EMBL" id="HBFN01012543">
    <property type="protein sequence ID" value="CAD8792781.1"/>
    <property type="molecule type" value="Transcribed_RNA"/>
</dbReference>
<proteinExistence type="inferred from homology"/>
<feature type="transmembrane region" description="Helical" evidence="9">
    <location>
        <begin position="452"/>
        <end position="470"/>
    </location>
</feature>
<evidence type="ECO:0000256" key="8">
    <source>
        <dbReference type="SAM" id="MobiDB-lite"/>
    </source>
</evidence>
<dbReference type="Gene3D" id="1.20.58.340">
    <property type="entry name" value="Magnesium transport protein CorA, transmembrane region"/>
    <property type="match status" value="2"/>
</dbReference>
<dbReference type="InterPro" id="IPR002523">
    <property type="entry name" value="MgTranspt_CorA/ZnTranspt_ZntB"/>
</dbReference>
<dbReference type="GO" id="GO:0015095">
    <property type="term" value="F:magnesium ion transmembrane transporter activity"/>
    <property type="evidence" value="ECO:0007669"/>
    <property type="project" value="TreeGrafter"/>
</dbReference>
<evidence type="ECO:0000256" key="2">
    <source>
        <dbReference type="ARBA" id="ARBA00009765"/>
    </source>
</evidence>
<feature type="region of interest" description="Disordered" evidence="8">
    <location>
        <begin position="513"/>
        <end position="574"/>
    </location>
</feature>
<evidence type="ECO:0000256" key="1">
    <source>
        <dbReference type="ARBA" id="ARBA00004651"/>
    </source>
</evidence>
<keyword evidence="4" id="KW-1003">Cell membrane</keyword>
<evidence type="ECO:0000256" key="7">
    <source>
        <dbReference type="ARBA" id="ARBA00023136"/>
    </source>
</evidence>
<dbReference type="SUPFAM" id="SSF143865">
    <property type="entry name" value="CorA soluble domain-like"/>
    <property type="match status" value="1"/>
</dbReference>
<name>A0A7S0VLV2_9CRYP</name>
<protein>
    <recommendedName>
        <fullName evidence="11">Magnesium transporter</fullName>
    </recommendedName>
</protein>
<dbReference type="Pfam" id="PF01544">
    <property type="entry name" value="CorA"/>
    <property type="match status" value="1"/>
</dbReference>
<organism evidence="10">
    <name type="scientific">Hemiselmis tepida</name>
    <dbReference type="NCBI Taxonomy" id="464990"/>
    <lineage>
        <taxon>Eukaryota</taxon>
        <taxon>Cryptophyceae</taxon>
        <taxon>Cryptomonadales</taxon>
        <taxon>Hemiselmidaceae</taxon>
        <taxon>Hemiselmis</taxon>
    </lineage>
</organism>
<evidence type="ECO:0000256" key="5">
    <source>
        <dbReference type="ARBA" id="ARBA00022692"/>
    </source>
</evidence>
<dbReference type="GO" id="GO:0015087">
    <property type="term" value="F:cobalt ion transmembrane transporter activity"/>
    <property type="evidence" value="ECO:0007669"/>
    <property type="project" value="TreeGrafter"/>
</dbReference>
<dbReference type="InterPro" id="IPR045863">
    <property type="entry name" value="CorA_TM1_TM2"/>
</dbReference>